<keyword evidence="2" id="KW-1185">Reference proteome</keyword>
<reference evidence="1 2" key="1">
    <citation type="submission" date="2024-01" db="EMBL/GenBank/DDBJ databases">
        <title>Genome assemblies of Stephania.</title>
        <authorList>
            <person name="Yang L."/>
        </authorList>
    </citation>
    <scope>NUCLEOTIDE SEQUENCE [LARGE SCALE GENOMIC DNA]</scope>
    <source>
        <strain evidence="1">JXDWG</strain>
        <tissue evidence="1">Leaf</tissue>
    </source>
</reference>
<dbReference type="AlphaFoldDB" id="A0AAP0KBD7"/>
<gene>
    <name evidence="1" type="ORF">Scep_007331</name>
</gene>
<organism evidence="1 2">
    <name type="scientific">Stephania cephalantha</name>
    <dbReference type="NCBI Taxonomy" id="152367"/>
    <lineage>
        <taxon>Eukaryota</taxon>
        <taxon>Viridiplantae</taxon>
        <taxon>Streptophyta</taxon>
        <taxon>Embryophyta</taxon>
        <taxon>Tracheophyta</taxon>
        <taxon>Spermatophyta</taxon>
        <taxon>Magnoliopsida</taxon>
        <taxon>Ranunculales</taxon>
        <taxon>Menispermaceae</taxon>
        <taxon>Menispermoideae</taxon>
        <taxon>Cissampelideae</taxon>
        <taxon>Stephania</taxon>
    </lineage>
</organism>
<comment type="caution">
    <text evidence="1">The sequence shown here is derived from an EMBL/GenBank/DDBJ whole genome shotgun (WGS) entry which is preliminary data.</text>
</comment>
<dbReference type="EMBL" id="JBBNAG010000003">
    <property type="protein sequence ID" value="KAK9148574.1"/>
    <property type="molecule type" value="Genomic_DNA"/>
</dbReference>
<sequence>MLPTFDFHSVSFRKTAEHRDAINSSLLFTVEMRYAEKLLEPFSRRSDALGTLKIKLEVGCSSGDKGKGKLSDDM</sequence>
<protein>
    <submittedName>
        <fullName evidence="1">Uncharacterized protein</fullName>
    </submittedName>
</protein>
<evidence type="ECO:0000313" key="2">
    <source>
        <dbReference type="Proteomes" id="UP001419268"/>
    </source>
</evidence>
<proteinExistence type="predicted"/>
<accession>A0AAP0KBD7</accession>
<name>A0AAP0KBD7_9MAGN</name>
<evidence type="ECO:0000313" key="1">
    <source>
        <dbReference type="EMBL" id="KAK9148574.1"/>
    </source>
</evidence>
<dbReference type="Proteomes" id="UP001419268">
    <property type="component" value="Unassembled WGS sequence"/>
</dbReference>